<proteinExistence type="predicted"/>
<dbReference type="Pfam" id="PF00196">
    <property type="entry name" value="GerE"/>
    <property type="match status" value="1"/>
</dbReference>
<dbReference type="SMART" id="SM00421">
    <property type="entry name" value="HTH_LUXR"/>
    <property type="match status" value="1"/>
</dbReference>
<dbReference type="Gene3D" id="1.10.10.10">
    <property type="entry name" value="Winged helix-like DNA-binding domain superfamily/Winged helix DNA-binding domain"/>
    <property type="match status" value="1"/>
</dbReference>
<protein>
    <submittedName>
        <fullName evidence="6">Two-component system capsular synthesis response regulator RcsB</fullName>
    </submittedName>
</protein>
<evidence type="ECO:0000259" key="5">
    <source>
        <dbReference type="PROSITE" id="PS50110"/>
    </source>
</evidence>
<dbReference type="InterPro" id="IPR058245">
    <property type="entry name" value="NreC/VraR/RcsB-like_REC"/>
</dbReference>
<dbReference type="PRINTS" id="PR00038">
    <property type="entry name" value="HTHLUXR"/>
</dbReference>
<evidence type="ECO:0000259" key="4">
    <source>
        <dbReference type="PROSITE" id="PS50043"/>
    </source>
</evidence>
<dbReference type="Gene3D" id="3.40.50.2300">
    <property type="match status" value="1"/>
</dbReference>
<keyword evidence="7" id="KW-1185">Reference proteome</keyword>
<dbReference type="SUPFAM" id="SSF52172">
    <property type="entry name" value="CheY-like"/>
    <property type="match status" value="1"/>
</dbReference>
<evidence type="ECO:0000256" key="3">
    <source>
        <dbReference type="PROSITE-ProRule" id="PRU00169"/>
    </source>
</evidence>
<dbReference type="InterPro" id="IPR000792">
    <property type="entry name" value="Tscrpt_reg_LuxR_C"/>
</dbReference>
<feature type="domain" description="HTH luxR-type" evidence="4">
    <location>
        <begin position="153"/>
        <end position="218"/>
    </location>
</feature>
<evidence type="ECO:0000313" key="6">
    <source>
        <dbReference type="EMBL" id="MDR6583337.1"/>
    </source>
</evidence>
<dbReference type="InterPro" id="IPR016032">
    <property type="entry name" value="Sig_transdc_resp-reg_C-effctor"/>
</dbReference>
<keyword evidence="2" id="KW-0238">DNA-binding</keyword>
<dbReference type="Pfam" id="PF00072">
    <property type="entry name" value="Response_reg"/>
    <property type="match status" value="1"/>
</dbReference>
<dbReference type="InterPro" id="IPR011006">
    <property type="entry name" value="CheY-like_superfamily"/>
</dbReference>
<reference evidence="6 7" key="1">
    <citation type="submission" date="2023-07" db="EMBL/GenBank/DDBJ databases">
        <title>Sorghum-associated microbial communities from plants grown in Nebraska, USA.</title>
        <authorList>
            <person name="Schachtman D."/>
        </authorList>
    </citation>
    <scope>NUCLEOTIDE SEQUENCE [LARGE SCALE GENOMIC DNA]</scope>
    <source>
        <strain evidence="6 7">596</strain>
    </source>
</reference>
<dbReference type="InterPro" id="IPR001789">
    <property type="entry name" value="Sig_transdc_resp-reg_receiver"/>
</dbReference>
<dbReference type="Proteomes" id="UP001260715">
    <property type="component" value="Unassembled WGS sequence"/>
</dbReference>
<name>A0ABU1PCW6_9BURK</name>
<dbReference type="InterPro" id="IPR036388">
    <property type="entry name" value="WH-like_DNA-bd_sf"/>
</dbReference>
<feature type="modified residue" description="4-aspartylphosphate" evidence="3">
    <location>
        <position position="60"/>
    </location>
</feature>
<sequence>MTTRGVTIRVGIADDFPVVLRGIEAILAPCTDIALHFSAESIAQLMAALAQTPVDVLLCDYAFDDDPHADGLDLLKRLRRHHPAMKVIFLSAHAQPQIISSALELGAAGFIGKNRSDFVNLPQAIYSVQGGQVYLPQSLSSALLGSLFSVNPRQSGLGQLSERELVVARMICQGMSITAIAERLHRSPKTISNQKVAAMKKLGVSNDVELSRVFQSLGD</sequence>
<evidence type="ECO:0000313" key="7">
    <source>
        <dbReference type="Proteomes" id="UP001260715"/>
    </source>
</evidence>
<dbReference type="PROSITE" id="PS50110">
    <property type="entry name" value="RESPONSE_REGULATORY"/>
    <property type="match status" value="1"/>
</dbReference>
<organism evidence="6 7">
    <name type="scientific">Herbaspirillum frisingense</name>
    <dbReference type="NCBI Taxonomy" id="92645"/>
    <lineage>
        <taxon>Bacteria</taxon>
        <taxon>Pseudomonadati</taxon>
        <taxon>Pseudomonadota</taxon>
        <taxon>Betaproteobacteria</taxon>
        <taxon>Burkholderiales</taxon>
        <taxon>Oxalobacteraceae</taxon>
        <taxon>Herbaspirillum</taxon>
    </lineage>
</organism>
<dbReference type="PANTHER" id="PTHR43214:SF17">
    <property type="entry name" value="TRANSCRIPTIONAL REGULATORY PROTEIN RCSB"/>
    <property type="match status" value="1"/>
</dbReference>
<feature type="domain" description="Response regulatory" evidence="5">
    <location>
        <begin position="9"/>
        <end position="128"/>
    </location>
</feature>
<dbReference type="SMART" id="SM00448">
    <property type="entry name" value="REC"/>
    <property type="match status" value="1"/>
</dbReference>
<comment type="caution">
    <text evidence="6">The sequence shown here is derived from an EMBL/GenBank/DDBJ whole genome shotgun (WGS) entry which is preliminary data.</text>
</comment>
<dbReference type="PANTHER" id="PTHR43214">
    <property type="entry name" value="TWO-COMPONENT RESPONSE REGULATOR"/>
    <property type="match status" value="1"/>
</dbReference>
<dbReference type="InterPro" id="IPR039420">
    <property type="entry name" value="WalR-like"/>
</dbReference>
<dbReference type="CDD" id="cd06170">
    <property type="entry name" value="LuxR_C_like"/>
    <property type="match status" value="1"/>
</dbReference>
<dbReference type="EMBL" id="JAVDSJ010000002">
    <property type="protein sequence ID" value="MDR6583337.1"/>
    <property type="molecule type" value="Genomic_DNA"/>
</dbReference>
<dbReference type="CDD" id="cd17535">
    <property type="entry name" value="REC_NarL-like"/>
    <property type="match status" value="1"/>
</dbReference>
<dbReference type="SUPFAM" id="SSF46894">
    <property type="entry name" value="C-terminal effector domain of the bipartite response regulators"/>
    <property type="match status" value="1"/>
</dbReference>
<evidence type="ECO:0000256" key="2">
    <source>
        <dbReference type="ARBA" id="ARBA00023125"/>
    </source>
</evidence>
<dbReference type="RefSeq" id="WP_051110952.1">
    <property type="nucleotide sequence ID" value="NZ_CP083589.1"/>
</dbReference>
<gene>
    <name evidence="6" type="ORF">J2W50_001535</name>
</gene>
<evidence type="ECO:0000256" key="1">
    <source>
        <dbReference type="ARBA" id="ARBA00022553"/>
    </source>
</evidence>
<dbReference type="PROSITE" id="PS50043">
    <property type="entry name" value="HTH_LUXR_2"/>
    <property type="match status" value="1"/>
</dbReference>
<accession>A0ABU1PCW6</accession>
<keyword evidence="1 3" id="KW-0597">Phosphoprotein</keyword>